<dbReference type="GO" id="GO:0005886">
    <property type="term" value="C:plasma membrane"/>
    <property type="evidence" value="ECO:0007669"/>
    <property type="project" value="InterPro"/>
</dbReference>
<evidence type="ECO:0000256" key="6">
    <source>
        <dbReference type="ARBA" id="ARBA00023242"/>
    </source>
</evidence>
<evidence type="ECO:0000256" key="3">
    <source>
        <dbReference type="ARBA" id="ARBA00007054"/>
    </source>
</evidence>
<sequence length="179" mass="19534">MVLLKNLHPPTEGVRHEQAETTAVMDGQRLGCGTLYVAETRVSWFDGSGMGFSLEYPTIGLHAISRDVSAYPQEHLYVMVNADDGEEEEEEDDDDGGSSGGDDEDGAITEIRFVPSDKAALEIMFSAMCECQALHPDPEDDDSDNDFEGEEYDVEEADGMEVDAGAMEAGQFEDADVEH</sequence>
<protein>
    <recommendedName>
        <fullName evidence="4">Methylosome subunit pICln</fullName>
    </recommendedName>
    <alternativeName>
        <fullName evidence="7">Chloride conductance regulatory protein ICln</fullName>
    </alternativeName>
</protein>
<dbReference type="PANTHER" id="PTHR21399:SF0">
    <property type="entry name" value="METHYLOSOME SUBUNIT PICLN"/>
    <property type="match status" value="1"/>
</dbReference>
<reference evidence="10" key="2">
    <citation type="submission" date="2025-08" db="UniProtKB">
        <authorList>
            <consortium name="Ensembl"/>
        </authorList>
    </citation>
    <scope>IDENTIFICATION</scope>
</reference>
<evidence type="ECO:0000256" key="7">
    <source>
        <dbReference type="ARBA" id="ARBA00033090"/>
    </source>
</evidence>
<evidence type="ECO:0000313" key="10">
    <source>
        <dbReference type="Ensembl" id="ENSSMAP00000048270.1"/>
    </source>
</evidence>
<dbReference type="GO" id="GO:0006821">
    <property type="term" value="P:chloride transport"/>
    <property type="evidence" value="ECO:0007669"/>
    <property type="project" value="InterPro"/>
</dbReference>
<dbReference type="GO" id="GO:0045292">
    <property type="term" value="P:mRNA cis splicing, via spliceosome"/>
    <property type="evidence" value="ECO:0007669"/>
    <property type="project" value="TreeGrafter"/>
</dbReference>
<dbReference type="Ensembl" id="ENSSMAT00000059100.1">
    <property type="protein sequence ID" value="ENSSMAP00000048270.1"/>
    <property type="gene ID" value="ENSSMAG00000020496.2"/>
</dbReference>
<evidence type="ECO:0000256" key="4">
    <source>
        <dbReference type="ARBA" id="ARBA00015653"/>
    </source>
</evidence>
<evidence type="ECO:0000313" key="11">
    <source>
        <dbReference type="Proteomes" id="UP000694558"/>
    </source>
</evidence>
<dbReference type="InterPro" id="IPR003521">
    <property type="entry name" value="ICln"/>
</dbReference>
<dbReference type="InterPro" id="IPR011993">
    <property type="entry name" value="PH-like_dom_sf"/>
</dbReference>
<feature type="region of interest" description="Disordered" evidence="9">
    <location>
        <begin position="83"/>
        <end position="107"/>
    </location>
</feature>
<proteinExistence type="inferred from homology"/>
<dbReference type="PANTHER" id="PTHR21399">
    <property type="entry name" value="CHLORIDE CONDUCTANCE REGULATORY PROTEIN ICLN"/>
    <property type="match status" value="1"/>
</dbReference>
<dbReference type="GO" id="GO:0000387">
    <property type="term" value="P:spliceosomal snRNP assembly"/>
    <property type="evidence" value="ECO:0007669"/>
    <property type="project" value="InterPro"/>
</dbReference>
<dbReference type="AlphaFoldDB" id="A0A8D3CLW2"/>
<dbReference type="Proteomes" id="UP000694558">
    <property type="component" value="Chromosome 3"/>
</dbReference>
<evidence type="ECO:0000256" key="9">
    <source>
        <dbReference type="SAM" id="MobiDB-lite"/>
    </source>
</evidence>
<comment type="subcellular location">
    <subcellularLocation>
        <location evidence="2">Cytoplasm</location>
    </subcellularLocation>
    <subcellularLocation>
        <location evidence="1">Nucleus</location>
    </subcellularLocation>
</comment>
<evidence type="ECO:0000256" key="5">
    <source>
        <dbReference type="ARBA" id="ARBA00022490"/>
    </source>
</evidence>
<dbReference type="InterPro" id="IPR039924">
    <property type="entry name" value="ICln/Lot5/Saf5"/>
</dbReference>
<dbReference type="PRINTS" id="PR01348">
    <property type="entry name" value="ICLNCHANNEL"/>
</dbReference>
<feature type="region of interest" description="Disordered" evidence="9">
    <location>
        <begin position="132"/>
        <end position="179"/>
    </location>
</feature>
<name>A0A8D3CLW2_SCOMX</name>
<dbReference type="GO" id="GO:0005681">
    <property type="term" value="C:spliceosomal complex"/>
    <property type="evidence" value="ECO:0007669"/>
    <property type="project" value="TreeGrafter"/>
</dbReference>
<dbReference type="GO" id="GO:0034709">
    <property type="term" value="C:methylosome"/>
    <property type="evidence" value="ECO:0007669"/>
    <property type="project" value="InterPro"/>
</dbReference>
<comment type="function">
    <text evidence="8">Involved in both the assembly of spliceosomal snRNPs and the methylation of Sm proteins. Chaperone that regulates the assembly of spliceosomal U1, U2, U4 and U5 small nuclear ribonucleoproteins (snRNPs), the building blocks of the spliceosome, and thereby plays an important role in the splicing of cellular pre-mRNAs. Most spliceosomal snRNPs contain a common set of Sm proteins SNRPB, SNRPD1, SNRPD2, SNRPD3, SNRPE, SNRPF and SNRPG that assemble in a heptameric protein ring on the Sm site of the small nuclear RNA to form the core snRNP (Sm core). In the cytosol, the Sm proteins SNRPD1, SNRPD2, SNRPE, SNRPF and SNRPG are trapped in an inactive 6S pICln-Sm complex by the chaperone CLNS1A that controls the assembly of the core snRNP. Dissociation by the SMN complex of CLNS1A from the trapped Sm proteins and their transfer to an SMN-Sm complex triggers the assembly of core snRNPs and their transport to the nucleus.</text>
</comment>
<dbReference type="GO" id="GO:0006884">
    <property type="term" value="P:cell volume homeostasis"/>
    <property type="evidence" value="ECO:0007669"/>
    <property type="project" value="InterPro"/>
</dbReference>
<dbReference type="GO" id="GO:0034715">
    <property type="term" value="C:pICln-Sm protein complex"/>
    <property type="evidence" value="ECO:0007669"/>
    <property type="project" value="InterPro"/>
</dbReference>
<dbReference type="Pfam" id="PF03517">
    <property type="entry name" value="Voldacs"/>
    <property type="match status" value="1"/>
</dbReference>
<evidence type="ECO:0000256" key="1">
    <source>
        <dbReference type="ARBA" id="ARBA00004123"/>
    </source>
</evidence>
<evidence type="ECO:0000256" key="8">
    <source>
        <dbReference type="ARBA" id="ARBA00045890"/>
    </source>
</evidence>
<dbReference type="Gene3D" id="2.30.29.30">
    <property type="entry name" value="Pleckstrin-homology domain (PH domain)/Phosphotyrosine-binding domain (PTB)"/>
    <property type="match status" value="1"/>
</dbReference>
<feature type="compositionally biased region" description="Acidic residues" evidence="9">
    <location>
        <begin position="138"/>
        <end position="161"/>
    </location>
</feature>
<dbReference type="GeneTree" id="ENSGT00390000010063"/>
<organism evidence="10 11">
    <name type="scientific">Scophthalmus maximus</name>
    <name type="common">Turbot</name>
    <name type="synonym">Psetta maxima</name>
    <dbReference type="NCBI Taxonomy" id="52904"/>
    <lineage>
        <taxon>Eukaryota</taxon>
        <taxon>Metazoa</taxon>
        <taxon>Chordata</taxon>
        <taxon>Craniata</taxon>
        <taxon>Vertebrata</taxon>
        <taxon>Euteleostomi</taxon>
        <taxon>Actinopterygii</taxon>
        <taxon>Neopterygii</taxon>
        <taxon>Teleostei</taxon>
        <taxon>Neoteleostei</taxon>
        <taxon>Acanthomorphata</taxon>
        <taxon>Carangaria</taxon>
        <taxon>Pleuronectiformes</taxon>
        <taxon>Pleuronectoidei</taxon>
        <taxon>Scophthalmidae</taxon>
        <taxon>Scophthalmus</taxon>
    </lineage>
</organism>
<accession>A0A8D3CLW2</accession>
<reference evidence="10" key="1">
    <citation type="submission" date="2023-05" db="EMBL/GenBank/DDBJ databases">
        <title>High-quality long-read genome of Scophthalmus maximus.</title>
        <authorList>
            <person name="Lien S."/>
            <person name="Martinez P."/>
        </authorList>
    </citation>
    <scope>NUCLEOTIDE SEQUENCE [LARGE SCALE GENOMIC DNA]</scope>
</reference>
<keyword evidence="5" id="KW-0963">Cytoplasm</keyword>
<dbReference type="GO" id="GO:0005829">
    <property type="term" value="C:cytosol"/>
    <property type="evidence" value="ECO:0007669"/>
    <property type="project" value="InterPro"/>
</dbReference>
<gene>
    <name evidence="10" type="primary">CLNS1A</name>
</gene>
<evidence type="ECO:0000256" key="2">
    <source>
        <dbReference type="ARBA" id="ARBA00004496"/>
    </source>
</evidence>
<keyword evidence="6" id="KW-0539">Nucleus</keyword>
<comment type="similarity">
    <text evidence="3">Belongs to the pICln (TC 1.A.47) family.</text>
</comment>